<evidence type="ECO:0000313" key="2">
    <source>
        <dbReference type="Proteomes" id="UP000269945"/>
    </source>
</evidence>
<dbReference type="AlphaFoldDB" id="A0A9X9PUI6"/>
<proteinExistence type="predicted"/>
<evidence type="ECO:0000313" key="1">
    <source>
        <dbReference type="EMBL" id="VCW66697.1"/>
    </source>
</evidence>
<reference evidence="1 2" key="1">
    <citation type="submission" date="2018-10" db="EMBL/GenBank/DDBJ databases">
        <authorList>
            <person name="Ekblom R."/>
            <person name="Jareborg N."/>
        </authorList>
    </citation>
    <scope>NUCLEOTIDE SEQUENCE [LARGE SCALE GENOMIC DNA]</scope>
    <source>
        <tissue evidence="1">Muscle</tissue>
    </source>
</reference>
<name>A0A9X9PUI6_GULGU</name>
<dbReference type="EMBL" id="CYRY02002035">
    <property type="protein sequence ID" value="VCW66697.1"/>
    <property type="molecule type" value="Genomic_DNA"/>
</dbReference>
<comment type="caution">
    <text evidence="1">The sequence shown here is derived from an EMBL/GenBank/DDBJ whole genome shotgun (WGS) entry which is preliminary data.</text>
</comment>
<dbReference type="Proteomes" id="UP000269945">
    <property type="component" value="Unassembled WGS sequence"/>
</dbReference>
<keyword evidence="2" id="KW-1185">Reference proteome</keyword>
<accession>A0A9X9PUI6</accession>
<sequence>MCQGPANQEWQKNHSVCTQWWLFEF</sequence>
<organism evidence="1 2">
    <name type="scientific">Gulo gulo</name>
    <name type="common">Wolverine</name>
    <name type="synonym">Gluton</name>
    <dbReference type="NCBI Taxonomy" id="48420"/>
    <lineage>
        <taxon>Eukaryota</taxon>
        <taxon>Metazoa</taxon>
        <taxon>Chordata</taxon>
        <taxon>Craniata</taxon>
        <taxon>Vertebrata</taxon>
        <taxon>Euteleostomi</taxon>
        <taxon>Mammalia</taxon>
        <taxon>Eutheria</taxon>
        <taxon>Laurasiatheria</taxon>
        <taxon>Carnivora</taxon>
        <taxon>Caniformia</taxon>
        <taxon>Musteloidea</taxon>
        <taxon>Mustelidae</taxon>
        <taxon>Guloninae</taxon>
        <taxon>Gulo</taxon>
    </lineage>
</organism>
<gene>
    <name evidence="1" type="ORF">BN2614_LOCUS1</name>
</gene>
<protein>
    <submittedName>
        <fullName evidence="1">Uncharacterized protein</fullName>
    </submittedName>
</protein>